<dbReference type="Proteomes" id="UP000784294">
    <property type="component" value="Unassembled WGS sequence"/>
</dbReference>
<dbReference type="AlphaFoldDB" id="A0A3S5AIT8"/>
<protein>
    <submittedName>
        <fullName evidence="1">Uncharacterized protein</fullName>
    </submittedName>
</protein>
<organism evidence="1 2">
    <name type="scientific">Protopolystoma xenopodis</name>
    <dbReference type="NCBI Taxonomy" id="117903"/>
    <lineage>
        <taxon>Eukaryota</taxon>
        <taxon>Metazoa</taxon>
        <taxon>Spiralia</taxon>
        <taxon>Lophotrochozoa</taxon>
        <taxon>Platyhelminthes</taxon>
        <taxon>Monogenea</taxon>
        <taxon>Polyopisthocotylea</taxon>
        <taxon>Polystomatidea</taxon>
        <taxon>Polystomatidae</taxon>
        <taxon>Protopolystoma</taxon>
    </lineage>
</organism>
<evidence type="ECO:0000313" key="2">
    <source>
        <dbReference type="Proteomes" id="UP000784294"/>
    </source>
</evidence>
<proteinExistence type="predicted"/>
<comment type="caution">
    <text evidence="1">The sequence shown here is derived from an EMBL/GenBank/DDBJ whole genome shotgun (WGS) entry which is preliminary data.</text>
</comment>
<dbReference type="EMBL" id="CAAALY010033706">
    <property type="protein sequence ID" value="VEL17680.1"/>
    <property type="molecule type" value="Genomic_DNA"/>
</dbReference>
<evidence type="ECO:0000313" key="1">
    <source>
        <dbReference type="EMBL" id="VEL17680.1"/>
    </source>
</evidence>
<keyword evidence="2" id="KW-1185">Reference proteome</keyword>
<sequence>MPREDRRVAVIVVLCDEVPSLLFCDSADGVGAKNYELCEIHSMLNHGRGCVLMNLLSGSDDVCMPDGIVHPISGSPSQTSHEVGESDKGNVSSAVGYYYSFLSSIRHYLTVPFDQMGPYRRDEISIFDLAKGIDCCQNSEGSFSLLLDIPPLRHGSRVAIASHALGPACRRGGVAVGPECSRRSLLRSYGRVKRVKHQLPGRQTAGAGCSARSAIREEKKPTQLPYHSHFGVNSPSERSLCPIISPSSGPDSLSAGVASVVSLTQPVDYGSSEASRVAN</sequence>
<gene>
    <name evidence="1" type="ORF">PXEA_LOCUS11120</name>
</gene>
<reference evidence="1" key="1">
    <citation type="submission" date="2018-11" db="EMBL/GenBank/DDBJ databases">
        <authorList>
            <consortium name="Pathogen Informatics"/>
        </authorList>
    </citation>
    <scope>NUCLEOTIDE SEQUENCE</scope>
</reference>
<accession>A0A3S5AIT8</accession>
<name>A0A3S5AIT8_9PLAT</name>